<gene>
    <name evidence="1" type="ORF">RR42_m3487</name>
</gene>
<protein>
    <submittedName>
        <fullName evidence="1">Uncharacterized protein</fullName>
    </submittedName>
</protein>
<keyword evidence="2" id="KW-1185">Reference proteome</keyword>
<dbReference type="Proteomes" id="UP000031843">
    <property type="component" value="Chromosome main"/>
</dbReference>
<evidence type="ECO:0000313" key="1">
    <source>
        <dbReference type="EMBL" id="AJG20853.1"/>
    </source>
</evidence>
<name>A0A0C4YD75_9BURK</name>
<dbReference type="EMBL" id="CP010536">
    <property type="protein sequence ID" value="AJG20853.1"/>
    <property type="molecule type" value="Genomic_DNA"/>
</dbReference>
<dbReference type="STRING" id="68895.RR42_m3487"/>
<sequence length="91" mass="10067">MLIHDVSSTERGVATSRRIRDQTARFGWRAGILTAIGAQAMPLRTTRGLPGYASHAHGSYIRHKTFSYYAAKFHDPPSWPAPRRPAGATAY</sequence>
<proteinExistence type="predicted"/>
<evidence type="ECO:0000313" key="2">
    <source>
        <dbReference type="Proteomes" id="UP000031843"/>
    </source>
</evidence>
<dbReference type="KEGG" id="cbw:RR42_m3487"/>
<dbReference type="AlphaFoldDB" id="A0A0C4YD75"/>
<accession>A0A0C4YD75</accession>
<organism evidence="1 2">
    <name type="scientific">Cupriavidus basilensis</name>
    <dbReference type="NCBI Taxonomy" id="68895"/>
    <lineage>
        <taxon>Bacteria</taxon>
        <taxon>Pseudomonadati</taxon>
        <taxon>Pseudomonadota</taxon>
        <taxon>Betaproteobacteria</taxon>
        <taxon>Burkholderiales</taxon>
        <taxon>Burkholderiaceae</taxon>
        <taxon>Cupriavidus</taxon>
    </lineage>
</organism>
<reference evidence="1 2" key="1">
    <citation type="journal article" date="2015" name="Genome Announc.">
        <title>Complete Genome Sequence of Cupriavidus basilensis 4G11, Isolated from the Oak Ridge Field Research Center Site.</title>
        <authorList>
            <person name="Ray J."/>
            <person name="Waters R.J."/>
            <person name="Skerker J.M."/>
            <person name="Kuehl J.V."/>
            <person name="Price M.N."/>
            <person name="Huang J."/>
            <person name="Chakraborty R."/>
            <person name="Arkin A.P."/>
            <person name="Deutschbauer A."/>
        </authorList>
    </citation>
    <scope>NUCLEOTIDE SEQUENCE [LARGE SCALE GENOMIC DNA]</scope>
    <source>
        <strain evidence="1">4G11</strain>
    </source>
</reference>